<feature type="transmembrane region" description="Helical" evidence="1">
    <location>
        <begin position="89"/>
        <end position="107"/>
    </location>
</feature>
<accession>D5ALN5</accession>
<feature type="transmembrane region" description="Helical" evidence="1">
    <location>
        <begin position="12"/>
        <end position="35"/>
    </location>
</feature>
<feature type="transmembrane region" description="Helical" evidence="1">
    <location>
        <begin position="55"/>
        <end position="77"/>
    </location>
</feature>
<keyword evidence="1" id="KW-0812">Transmembrane</keyword>
<evidence type="ECO:0000313" key="3">
    <source>
        <dbReference type="Proteomes" id="UP000002361"/>
    </source>
</evidence>
<gene>
    <name evidence="2" type="ordered locus">RCAP_rcc02366</name>
</gene>
<name>D5ALN5_RHOCB</name>
<evidence type="ECO:0000313" key="2">
    <source>
        <dbReference type="EMBL" id="ADE86096.1"/>
    </source>
</evidence>
<sequence length="394" mass="40739">MTALLRLLSDSFRVFFLLASLWAAAAMALWLWWLWQNQIGPGGDLPNALAPSHWHAHELIFGFGMAATAGFFLTAAPNWTGKPVAGPRFIALMAGLWLAGRGAVLLWGSVPPVLAAGVVLAFPALLTERMARQLIRRPASSEGLYLALLGLITLAEARVLLDWLDLPPGDAAAGLRGGLAALVALVAVLGGRITPQFTRNALARAGAPPAALPRSFPWLDRSVAGCACLAALAAVFPLSGALAGAAALALGAGQLARMGFWRSRKVLGNPLLAALHLAMLGTGIGALLQGFAAFGRGEEIGALHVSAIAGVGGMILAVMSRATLAQTGRALVAPRPVVLAYLLLPLAALARFAAATWPETYVAAMLSAAALWVLAFALFALSSAPAFLGPRQTP</sequence>
<dbReference type="Pfam" id="PF05940">
    <property type="entry name" value="NnrS"/>
    <property type="match status" value="1"/>
</dbReference>
<dbReference type="eggNOG" id="COG3213">
    <property type="taxonomic scope" value="Bacteria"/>
</dbReference>
<dbReference type="HOGENOM" id="CLU_041785_2_0_5"/>
<keyword evidence="1" id="KW-0472">Membrane</keyword>
<dbReference type="InterPro" id="IPR010266">
    <property type="entry name" value="NnrS"/>
</dbReference>
<reference key="1">
    <citation type="submission" date="2008-12" db="EMBL/GenBank/DDBJ databases">
        <title>Complete genome sequence of Rhodobacter capsulatus SB1003.</title>
        <authorList>
            <person name="Strnad H."/>
            <person name="Lapidus A."/>
            <person name="Vlcek C."/>
            <person name="Ulbrich P."/>
            <person name="Paces J."/>
            <person name="Maltsev N."/>
            <person name="Kumar V."/>
            <person name="Kogan Y."/>
            <person name="Milgram A."/>
            <person name="Rebrekov D."/>
            <person name="Mazur M."/>
            <person name="Cox R."/>
            <person name="Kyrpides N."/>
            <person name="Kolar M."/>
            <person name="Sachova J."/>
            <person name="Ridl J."/>
            <person name="Ivanova N."/>
            <person name="Kapatral V."/>
            <person name="Los T."/>
            <person name="Lykidis A."/>
            <person name="Mikhailova N."/>
            <person name="Reznik G."/>
            <person name="Vasieva O."/>
            <person name="Fonstein M."/>
            <person name="Paces V."/>
            <person name="Haselkorn R."/>
        </authorList>
    </citation>
    <scope>NUCLEOTIDE SEQUENCE</scope>
    <source>
        <strain>SB1003</strain>
    </source>
</reference>
<evidence type="ECO:0000256" key="1">
    <source>
        <dbReference type="SAM" id="Phobius"/>
    </source>
</evidence>
<keyword evidence="3" id="KW-1185">Reference proteome</keyword>
<dbReference type="RefSeq" id="WP_013068075.1">
    <property type="nucleotide sequence ID" value="NC_014034.1"/>
</dbReference>
<dbReference type="GeneID" id="31491199"/>
<proteinExistence type="predicted"/>
<feature type="transmembrane region" description="Helical" evidence="1">
    <location>
        <begin position="360"/>
        <end position="381"/>
    </location>
</feature>
<feature type="transmembrane region" description="Helical" evidence="1">
    <location>
        <begin position="336"/>
        <end position="354"/>
    </location>
</feature>
<feature type="transmembrane region" description="Helical" evidence="1">
    <location>
        <begin position="113"/>
        <end position="131"/>
    </location>
</feature>
<feature type="transmembrane region" description="Helical" evidence="1">
    <location>
        <begin position="143"/>
        <end position="161"/>
    </location>
</feature>
<organism evidence="2 3">
    <name type="scientific">Rhodobacter capsulatus (strain ATCC BAA-309 / NBRC 16581 / SB1003)</name>
    <dbReference type="NCBI Taxonomy" id="272942"/>
    <lineage>
        <taxon>Bacteria</taxon>
        <taxon>Pseudomonadati</taxon>
        <taxon>Pseudomonadota</taxon>
        <taxon>Alphaproteobacteria</taxon>
        <taxon>Rhodobacterales</taxon>
        <taxon>Rhodobacter group</taxon>
        <taxon>Rhodobacter</taxon>
    </lineage>
</organism>
<dbReference type="STRING" id="272942.RCAP_rcc02366"/>
<keyword evidence="1" id="KW-1133">Transmembrane helix</keyword>
<protein>
    <submittedName>
        <fullName evidence="2">NnrS family protein</fullName>
    </submittedName>
</protein>
<dbReference type="AlphaFoldDB" id="D5ALN5"/>
<dbReference type="OrthoDB" id="9770040at2"/>
<feature type="transmembrane region" description="Helical" evidence="1">
    <location>
        <begin position="271"/>
        <end position="294"/>
    </location>
</feature>
<reference evidence="2 3" key="2">
    <citation type="journal article" date="2010" name="J. Bacteriol.">
        <title>Complete genome sequence of the photosynthetic purple nonsulfur bacterium Rhodobacter capsulatus SB 1003.</title>
        <authorList>
            <person name="Strnad H."/>
            <person name="Lapidus A."/>
            <person name="Paces J."/>
            <person name="Ulbrich P."/>
            <person name="Vlcek C."/>
            <person name="Paces V."/>
            <person name="Haselkorn R."/>
        </authorList>
    </citation>
    <scope>NUCLEOTIDE SEQUENCE [LARGE SCALE GENOMIC DNA]</scope>
    <source>
        <strain evidence="3">ATCC BAA-309 / NBRC 16581 / SB1003</strain>
    </source>
</reference>
<dbReference type="Proteomes" id="UP000002361">
    <property type="component" value="Chromosome"/>
</dbReference>
<dbReference type="KEGG" id="rcp:RCAP_rcc02366"/>
<dbReference type="EMBL" id="CP001312">
    <property type="protein sequence ID" value="ADE86096.1"/>
    <property type="molecule type" value="Genomic_DNA"/>
</dbReference>
<feature type="transmembrane region" description="Helical" evidence="1">
    <location>
        <begin position="222"/>
        <end position="250"/>
    </location>
</feature>
<feature type="transmembrane region" description="Helical" evidence="1">
    <location>
        <begin position="300"/>
        <end position="324"/>
    </location>
</feature>